<dbReference type="PANTHER" id="PTHR12669">
    <property type="entry name" value="EUKARYOTIC TRANSLATION INITIATION FACTOR 4E-BINDING PROTEIN"/>
    <property type="match status" value="1"/>
</dbReference>
<feature type="compositionally biased region" description="Basic and acidic residues" evidence="4">
    <location>
        <begin position="84"/>
        <end position="123"/>
    </location>
</feature>
<dbReference type="GeneID" id="106168231"/>
<dbReference type="STRING" id="7574.A0A1S3IWT7"/>
<dbReference type="GO" id="GO:0003743">
    <property type="term" value="F:translation initiation factor activity"/>
    <property type="evidence" value="ECO:0007669"/>
    <property type="project" value="UniProtKB-KW"/>
</dbReference>
<dbReference type="InterPro" id="IPR008606">
    <property type="entry name" value="EIF4EBP"/>
</dbReference>
<evidence type="ECO:0000256" key="4">
    <source>
        <dbReference type="SAM" id="MobiDB-lite"/>
    </source>
</evidence>
<feature type="region of interest" description="Disordered" evidence="4">
    <location>
        <begin position="63"/>
        <end position="123"/>
    </location>
</feature>
<dbReference type="AlphaFoldDB" id="A0A1S3IWT7"/>
<organism evidence="5 6">
    <name type="scientific">Lingula anatina</name>
    <name type="common">Brachiopod</name>
    <name type="synonym">Lingula unguis</name>
    <dbReference type="NCBI Taxonomy" id="7574"/>
    <lineage>
        <taxon>Eukaryota</taxon>
        <taxon>Metazoa</taxon>
        <taxon>Spiralia</taxon>
        <taxon>Lophotrochozoa</taxon>
        <taxon>Brachiopoda</taxon>
        <taxon>Linguliformea</taxon>
        <taxon>Lingulata</taxon>
        <taxon>Lingulida</taxon>
        <taxon>Linguloidea</taxon>
        <taxon>Lingulidae</taxon>
        <taxon>Lingula</taxon>
    </lineage>
</organism>
<evidence type="ECO:0000256" key="1">
    <source>
        <dbReference type="ARBA" id="ARBA00005480"/>
    </source>
</evidence>
<dbReference type="GO" id="GO:0005737">
    <property type="term" value="C:cytoplasm"/>
    <property type="evidence" value="ECO:0007669"/>
    <property type="project" value="TreeGrafter"/>
</dbReference>
<reference evidence="6" key="1">
    <citation type="submission" date="2025-08" db="UniProtKB">
        <authorList>
            <consortium name="RefSeq"/>
        </authorList>
    </citation>
    <scope>IDENTIFICATION</scope>
    <source>
        <tissue evidence="6">Gonads</tissue>
    </source>
</reference>
<dbReference type="PANTHER" id="PTHR12669:SF12">
    <property type="entry name" value="EUKARYOTIC TRANSLATION INITIATION FACTOR 4E-BINDING PROTEIN"/>
    <property type="match status" value="1"/>
</dbReference>
<dbReference type="Proteomes" id="UP000085678">
    <property type="component" value="Unplaced"/>
</dbReference>
<evidence type="ECO:0000313" key="6">
    <source>
        <dbReference type="RefSeq" id="XP_013402657.1"/>
    </source>
</evidence>
<comment type="similarity">
    <text evidence="1">Belongs to the eIF4E-binding protein family.</text>
</comment>
<protein>
    <submittedName>
        <fullName evidence="6">Eukaryotic translation initiation factor 4E-binding protein 1</fullName>
    </submittedName>
</protein>
<dbReference type="GO" id="GO:0045947">
    <property type="term" value="P:negative regulation of translational initiation"/>
    <property type="evidence" value="ECO:0007669"/>
    <property type="project" value="InterPro"/>
</dbReference>
<evidence type="ECO:0000256" key="3">
    <source>
        <dbReference type="ARBA" id="ARBA00023193"/>
    </source>
</evidence>
<evidence type="ECO:0000256" key="2">
    <source>
        <dbReference type="ARBA" id="ARBA00022845"/>
    </source>
</evidence>
<sequence length="123" mass="13569">MSASPVQRQIVSSQAIPTRRVLLNDPSQLPHDYSTTPGGTLFSTTPGGTRIVYERHFLMQCRNSPLAKSPPPNLPKIPGVTTVQEEKGELMKENGMGKEERSGKENANHKETSGDEPQFHMDI</sequence>
<keyword evidence="5" id="KW-1185">Reference proteome</keyword>
<dbReference type="Pfam" id="PF05456">
    <property type="entry name" value="eIF_4EBP"/>
    <property type="match status" value="1"/>
</dbReference>
<gene>
    <name evidence="6" type="primary">LOC106168231</name>
</gene>
<dbReference type="RefSeq" id="XP_013402657.1">
    <property type="nucleotide sequence ID" value="XM_013547203.1"/>
</dbReference>
<keyword evidence="6" id="KW-0396">Initiation factor</keyword>
<name>A0A1S3IWT7_LINAN</name>
<feature type="compositionally biased region" description="Polar residues" evidence="4">
    <location>
        <begin position="33"/>
        <end position="47"/>
    </location>
</feature>
<dbReference type="KEGG" id="lak:106168231"/>
<keyword evidence="2" id="KW-0810">Translation regulation</keyword>
<accession>A0A1S3IWT7</accession>
<dbReference type="GO" id="GO:0008190">
    <property type="term" value="F:eukaryotic initiation factor 4E binding"/>
    <property type="evidence" value="ECO:0007669"/>
    <property type="project" value="InterPro"/>
</dbReference>
<dbReference type="OrthoDB" id="19729at2759"/>
<evidence type="ECO:0000313" key="5">
    <source>
        <dbReference type="Proteomes" id="UP000085678"/>
    </source>
</evidence>
<feature type="region of interest" description="Disordered" evidence="4">
    <location>
        <begin position="18"/>
        <end position="47"/>
    </location>
</feature>
<dbReference type="FunCoup" id="A0A1S3IWT7">
    <property type="interactions" value="97"/>
</dbReference>
<proteinExistence type="inferred from homology"/>
<dbReference type="OMA" id="DEHPQFE"/>
<keyword evidence="6" id="KW-0648">Protein biosynthesis</keyword>
<dbReference type="InParanoid" id="A0A1S3IWT7"/>
<keyword evidence="3" id="KW-0652">Protein synthesis inhibitor</keyword>